<dbReference type="PANTHER" id="PTHR11895:SF7">
    <property type="entry name" value="GLUTAMYL-TRNA(GLN) AMIDOTRANSFERASE SUBUNIT A, MITOCHONDRIAL"/>
    <property type="match status" value="1"/>
</dbReference>
<gene>
    <name evidence="2" type="ORF">B1P95_04760</name>
</gene>
<sequence>MWENNRGKKEDNMNDATELAKELKEKEFSFQELVTDIQKKIKKQNHELNAFVALEPFESNSHELLIPQSEKGPLAGIPFPLKMLGQEKKGWLATSGSRLFETHRASHTSNYVRQAEAIGLVPFGQTNAPEFGFKNITDPVIYGPARNPWNLECTPGGSSGGAAAAVSSGIVPLAGASDGGGSIRIPASFCGLIGLKPSRGTMPVGPYAWRGWQGAAIDFGLTVSMRDTEALFYGMRSIHSGAPYQVSPVEWQTHPRKKRLKIAFCVDSPIHSQISEEAVLAVKKAVDFLGKEGHDLTEIPYPLDGRKLITSYYQMNGAETAAMIRSIETGIQRAVRKEELEPISWTLFQYGQKLSAATYIDSLHVWDEAAIVMENLHQEYDLFLSPTTAFTAPKISEDLQSDAIRAQMEHISDCSEVEGLDVVSSMFEESLKITPYTQLANLTGQPAISLPTHLTKENMPLGIQFMAARGREDLLFQIGYLFEANHQFHLPNPWK</sequence>
<dbReference type="PROSITE" id="PS00571">
    <property type="entry name" value="AMIDASES"/>
    <property type="match status" value="1"/>
</dbReference>
<dbReference type="GO" id="GO:0003824">
    <property type="term" value="F:catalytic activity"/>
    <property type="evidence" value="ECO:0007669"/>
    <property type="project" value="InterPro"/>
</dbReference>
<evidence type="ECO:0000313" key="2">
    <source>
        <dbReference type="EMBL" id="OOL83296.1"/>
    </source>
</evidence>
<dbReference type="InterPro" id="IPR000120">
    <property type="entry name" value="Amidase"/>
</dbReference>
<protein>
    <submittedName>
        <fullName evidence="2">Amidase</fullName>
    </submittedName>
</protein>
<comment type="similarity">
    <text evidence="1">Belongs to the amidase family.</text>
</comment>
<dbReference type="Pfam" id="PF01425">
    <property type="entry name" value="Amidase"/>
    <property type="match status" value="1"/>
</dbReference>
<dbReference type="AlphaFoldDB" id="A0A1S8HUR3"/>
<dbReference type="InterPro" id="IPR023631">
    <property type="entry name" value="Amidase_dom"/>
</dbReference>
<dbReference type="EMBL" id="MVGJ01000020">
    <property type="protein sequence ID" value="OOL83296.1"/>
    <property type="molecule type" value="Genomic_DNA"/>
</dbReference>
<dbReference type="Gene3D" id="3.90.1300.10">
    <property type="entry name" value="Amidase signature (AS) domain"/>
    <property type="match status" value="1"/>
</dbReference>
<comment type="caution">
    <text evidence="2">The sequence shown here is derived from an EMBL/GenBank/DDBJ whole genome shotgun (WGS) entry which is preliminary data.</text>
</comment>
<organism evidence="2 3">
    <name type="scientific">Enterococcus faecium</name>
    <name type="common">Streptococcus faecium</name>
    <dbReference type="NCBI Taxonomy" id="1352"/>
    <lineage>
        <taxon>Bacteria</taxon>
        <taxon>Bacillati</taxon>
        <taxon>Bacillota</taxon>
        <taxon>Bacilli</taxon>
        <taxon>Lactobacillales</taxon>
        <taxon>Enterococcaceae</taxon>
        <taxon>Enterococcus</taxon>
    </lineage>
</organism>
<reference evidence="2 3" key="1">
    <citation type="submission" date="2017-02" db="EMBL/GenBank/DDBJ databases">
        <title>Clonality and virulence of isolates of VRE in Hematopoietic Stem Cell Transplanted (HSCT) patients.</title>
        <authorList>
            <person name="Marchi A.P."/>
            <person name="Martins R.C."/>
            <person name="Marie S.K."/>
            <person name="Levin A.S."/>
            <person name="Costa S.F."/>
        </authorList>
    </citation>
    <scope>NUCLEOTIDE SEQUENCE [LARGE SCALE GENOMIC DNA]</scope>
    <source>
        <strain evidence="2 3">LIM1759</strain>
    </source>
</reference>
<dbReference type="PANTHER" id="PTHR11895">
    <property type="entry name" value="TRANSAMIDASE"/>
    <property type="match status" value="1"/>
</dbReference>
<dbReference type="NCBIfam" id="NF005099">
    <property type="entry name" value="PRK06529.1"/>
    <property type="match status" value="1"/>
</dbReference>
<evidence type="ECO:0000313" key="3">
    <source>
        <dbReference type="Proteomes" id="UP000191171"/>
    </source>
</evidence>
<proteinExistence type="inferred from homology"/>
<dbReference type="InterPro" id="IPR020556">
    <property type="entry name" value="Amidase_CS"/>
</dbReference>
<accession>A0A1S8HUR3</accession>
<dbReference type="Proteomes" id="UP000191171">
    <property type="component" value="Unassembled WGS sequence"/>
</dbReference>
<dbReference type="SUPFAM" id="SSF75304">
    <property type="entry name" value="Amidase signature (AS) enzymes"/>
    <property type="match status" value="1"/>
</dbReference>
<evidence type="ECO:0000256" key="1">
    <source>
        <dbReference type="ARBA" id="ARBA00009199"/>
    </source>
</evidence>
<dbReference type="InterPro" id="IPR036928">
    <property type="entry name" value="AS_sf"/>
</dbReference>
<name>A0A1S8HUR3_ENTFC</name>